<dbReference type="PANTHER" id="PTHR44688">
    <property type="entry name" value="DNA-BINDING TRANSCRIPTIONAL ACTIVATOR DEVR_DOSR"/>
    <property type="match status" value="1"/>
</dbReference>
<dbReference type="PROSITE" id="PS50043">
    <property type="entry name" value="HTH_LUXR_2"/>
    <property type="match status" value="1"/>
</dbReference>
<evidence type="ECO:0000313" key="6">
    <source>
        <dbReference type="Proteomes" id="UP000236721"/>
    </source>
</evidence>
<dbReference type="GO" id="GO:0003677">
    <property type="term" value="F:DNA binding"/>
    <property type="evidence" value="ECO:0007669"/>
    <property type="project" value="UniProtKB-KW"/>
</dbReference>
<dbReference type="InterPro" id="IPR000792">
    <property type="entry name" value="Tscrpt_reg_LuxR_C"/>
</dbReference>
<keyword evidence="3" id="KW-0804">Transcription</keyword>
<gene>
    <name evidence="5" type="ORF">SAMN04488244_11168</name>
</gene>
<dbReference type="PROSITE" id="PS00622">
    <property type="entry name" value="HTH_LUXR_1"/>
    <property type="match status" value="1"/>
</dbReference>
<dbReference type="RefSeq" id="WP_103880677.1">
    <property type="nucleotide sequence ID" value="NZ_FNVG01000011.1"/>
</dbReference>
<dbReference type="SUPFAM" id="SSF46894">
    <property type="entry name" value="C-terminal effector domain of the bipartite response regulators"/>
    <property type="match status" value="1"/>
</dbReference>
<name>A0A1H5ZD20_9VIBR</name>
<dbReference type="OrthoDB" id="343383at2"/>
<dbReference type="Pfam" id="PF00196">
    <property type="entry name" value="GerE"/>
    <property type="match status" value="1"/>
</dbReference>
<evidence type="ECO:0000259" key="4">
    <source>
        <dbReference type="PROSITE" id="PS50043"/>
    </source>
</evidence>
<dbReference type="InterPro" id="IPR036388">
    <property type="entry name" value="WH-like_DNA-bd_sf"/>
</dbReference>
<dbReference type="Gene3D" id="1.10.10.10">
    <property type="entry name" value="Winged helix-like DNA-binding domain superfamily/Winged helix DNA-binding domain"/>
    <property type="match status" value="1"/>
</dbReference>
<keyword evidence="1" id="KW-0805">Transcription regulation</keyword>
<dbReference type="EMBL" id="FNVG01000011">
    <property type="protein sequence ID" value="SEG33246.1"/>
    <property type="molecule type" value="Genomic_DNA"/>
</dbReference>
<dbReference type="Proteomes" id="UP000236721">
    <property type="component" value="Unassembled WGS sequence"/>
</dbReference>
<accession>A0A1H5ZD20</accession>
<evidence type="ECO:0000256" key="1">
    <source>
        <dbReference type="ARBA" id="ARBA00023015"/>
    </source>
</evidence>
<evidence type="ECO:0000256" key="2">
    <source>
        <dbReference type="ARBA" id="ARBA00023125"/>
    </source>
</evidence>
<proteinExistence type="predicted"/>
<dbReference type="SMART" id="SM00421">
    <property type="entry name" value="HTH_LUXR"/>
    <property type="match status" value="1"/>
</dbReference>
<feature type="domain" description="HTH luxR-type" evidence="4">
    <location>
        <begin position="191"/>
        <end position="256"/>
    </location>
</feature>
<dbReference type="PANTHER" id="PTHR44688:SF16">
    <property type="entry name" value="DNA-BINDING TRANSCRIPTIONAL ACTIVATOR DEVR_DOSR"/>
    <property type="match status" value="1"/>
</dbReference>
<dbReference type="CDD" id="cd06170">
    <property type="entry name" value="LuxR_C_like"/>
    <property type="match status" value="1"/>
</dbReference>
<sequence length="278" mass="31718">MSVTMEGWSEFHRHYPAVIDAIGENDFLARLSELLTSIVDYESMVVMGFSADAPPVIGYNDTTFFEKQSVDKEFIGALVLDPFYQLIKRGTREGIYKLSDIAPDEFYMSDYYHKIYKQTGLKQELGMIVTCSEGYTLVLSLGLRGKDKVEFDEKSRLEQYFAEIKSAIRKHYELGDPQQRTIGHQLNDIFSNFGKDFLSERECQVTQLVLQGYSTKAIAPLLEVSTETVKVYRKRIHNKLKISSQSELFSLFLEAASTVPANSNIDPLTVYFDGKHVH</sequence>
<dbReference type="AlphaFoldDB" id="A0A1H5ZD20"/>
<reference evidence="6" key="1">
    <citation type="submission" date="2016-10" db="EMBL/GenBank/DDBJ databases">
        <authorList>
            <person name="Varghese N."/>
            <person name="Submissions S."/>
        </authorList>
    </citation>
    <scope>NUCLEOTIDE SEQUENCE [LARGE SCALE GENOMIC DNA]</scope>
    <source>
        <strain evidence="6">CGMCC 1.7062</strain>
    </source>
</reference>
<protein>
    <submittedName>
        <fullName evidence="5">Regulatory protein, luxR family</fullName>
    </submittedName>
</protein>
<organism evidence="5 6">
    <name type="scientific">Vibrio hangzhouensis</name>
    <dbReference type="NCBI Taxonomy" id="462991"/>
    <lineage>
        <taxon>Bacteria</taxon>
        <taxon>Pseudomonadati</taxon>
        <taxon>Pseudomonadota</taxon>
        <taxon>Gammaproteobacteria</taxon>
        <taxon>Vibrionales</taxon>
        <taxon>Vibrionaceae</taxon>
        <taxon>Vibrio</taxon>
    </lineage>
</organism>
<dbReference type="PRINTS" id="PR00038">
    <property type="entry name" value="HTHLUXR"/>
</dbReference>
<evidence type="ECO:0000256" key="3">
    <source>
        <dbReference type="ARBA" id="ARBA00023163"/>
    </source>
</evidence>
<keyword evidence="2" id="KW-0238">DNA-binding</keyword>
<dbReference type="GO" id="GO:0006355">
    <property type="term" value="P:regulation of DNA-templated transcription"/>
    <property type="evidence" value="ECO:0007669"/>
    <property type="project" value="InterPro"/>
</dbReference>
<evidence type="ECO:0000313" key="5">
    <source>
        <dbReference type="EMBL" id="SEG33246.1"/>
    </source>
</evidence>
<dbReference type="InterPro" id="IPR016032">
    <property type="entry name" value="Sig_transdc_resp-reg_C-effctor"/>
</dbReference>
<keyword evidence="6" id="KW-1185">Reference proteome</keyword>